<dbReference type="Pfam" id="PF04213">
    <property type="entry name" value="HtaA"/>
    <property type="match status" value="3"/>
</dbReference>
<feature type="region of interest" description="Disordered" evidence="1">
    <location>
        <begin position="40"/>
        <end position="61"/>
    </location>
</feature>
<feature type="domain" description="Htaa" evidence="3">
    <location>
        <begin position="714"/>
        <end position="861"/>
    </location>
</feature>
<feature type="domain" description="Htaa" evidence="3">
    <location>
        <begin position="994"/>
        <end position="1150"/>
    </location>
</feature>
<feature type="compositionally biased region" description="Low complexity" evidence="1">
    <location>
        <begin position="47"/>
        <end position="61"/>
    </location>
</feature>
<dbReference type="InterPro" id="IPR007331">
    <property type="entry name" value="Htaa"/>
</dbReference>
<dbReference type="Proteomes" id="UP000183315">
    <property type="component" value="Unassembled WGS sequence"/>
</dbReference>
<gene>
    <name evidence="4" type="ORF">SAMN05421637_2136</name>
</gene>
<dbReference type="eggNOG" id="COG4886">
    <property type="taxonomic scope" value="Bacteria"/>
</dbReference>
<dbReference type="AlphaFoldDB" id="A0A1H6ZJP6"/>
<keyword evidence="5" id="KW-1185">Reference proteome</keyword>
<proteinExistence type="predicted"/>
<reference evidence="5" key="1">
    <citation type="submission" date="2016-10" db="EMBL/GenBank/DDBJ databases">
        <authorList>
            <person name="Varghese N."/>
        </authorList>
    </citation>
    <scope>NUCLEOTIDE SEQUENCE [LARGE SCALE GENOMIC DNA]</scope>
    <source>
        <strain evidence="5">DSM 24868</strain>
    </source>
</reference>
<dbReference type="STRING" id="1043493.SAMN05421637_2136"/>
<feature type="domain" description="Htaa" evidence="3">
    <location>
        <begin position="507"/>
        <end position="654"/>
    </location>
</feature>
<dbReference type="OrthoDB" id="7210788at2"/>
<dbReference type="RefSeq" id="WP_052406044.1">
    <property type="nucleotide sequence ID" value="NZ_BBLU01000015.1"/>
</dbReference>
<evidence type="ECO:0000313" key="4">
    <source>
        <dbReference type="EMBL" id="SEJ52374.1"/>
    </source>
</evidence>
<name>A0A1H6ZJP6_9MICO</name>
<evidence type="ECO:0000313" key="5">
    <source>
        <dbReference type="Proteomes" id="UP000183315"/>
    </source>
</evidence>
<dbReference type="EMBL" id="FNZI01000004">
    <property type="protein sequence ID" value="SEJ52374.1"/>
    <property type="molecule type" value="Genomic_DNA"/>
</dbReference>
<evidence type="ECO:0000259" key="3">
    <source>
        <dbReference type="Pfam" id="PF04213"/>
    </source>
</evidence>
<feature type="transmembrane region" description="Helical" evidence="2">
    <location>
        <begin position="1205"/>
        <end position="1224"/>
    </location>
</feature>
<dbReference type="eggNOG" id="COG0810">
    <property type="taxonomic scope" value="Bacteria"/>
</dbReference>
<feature type="compositionally biased region" description="Gly residues" evidence="1">
    <location>
        <begin position="476"/>
        <end position="499"/>
    </location>
</feature>
<protein>
    <submittedName>
        <fullName evidence="4">Htaa protein</fullName>
    </submittedName>
</protein>
<keyword evidence="2" id="KW-0812">Transmembrane</keyword>
<feature type="region of interest" description="Disordered" evidence="1">
    <location>
        <begin position="472"/>
        <end position="505"/>
    </location>
</feature>
<feature type="compositionally biased region" description="Gly residues" evidence="1">
    <location>
        <begin position="668"/>
        <end position="683"/>
    </location>
</feature>
<keyword evidence="2" id="KW-0472">Membrane</keyword>
<keyword evidence="2" id="KW-1133">Transmembrane helix</keyword>
<dbReference type="Gene3D" id="2.60.40.230">
    <property type="entry name" value="Neocarzinostatin-like"/>
    <property type="match status" value="2"/>
</dbReference>
<evidence type="ECO:0000256" key="2">
    <source>
        <dbReference type="SAM" id="Phobius"/>
    </source>
</evidence>
<dbReference type="PROSITE" id="PS00430">
    <property type="entry name" value="TONB_DEPENDENT_REC_1"/>
    <property type="match status" value="1"/>
</dbReference>
<feature type="region of interest" description="Disordered" evidence="1">
    <location>
        <begin position="662"/>
        <end position="707"/>
    </location>
</feature>
<organism evidence="4 5">
    <name type="scientific">Demequina mangrovi</name>
    <dbReference type="NCBI Taxonomy" id="1043493"/>
    <lineage>
        <taxon>Bacteria</taxon>
        <taxon>Bacillati</taxon>
        <taxon>Actinomycetota</taxon>
        <taxon>Actinomycetes</taxon>
        <taxon>Micrococcales</taxon>
        <taxon>Demequinaceae</taxon>
        <taxon>Demequina</taxon>
    </lineage>
</organism>
<sequence>MLSRVADARLRAPGILAGALLALLLSPLLVALPAVPAAADDEPATPTVTVDRTTGLDGTGDTITVTGTGFLPSAPATTGARPPLSGRFTGIYVTVGKFAETWRPSEGAASAARKNAHTAWALPAESMATVGGAAAGAVELTPEGTFSVTFDVTDDALDEVEGDWGVYTYAAGGAVHAPFETETPLSFAPRVTVTPTTGLDDVATVTVEGRNFLTAGAATTGTRPPLAGRFTGVYVAAGKFADVWQPTAGAASAARPNSDVRWAVDAADVDTIGGTASGAVAIDGSGSFTTTLEVDKSALDAVEGTWGVYTYAAGGAKHAPFETATALDFASDAAAPAGITVTPTTDLADGDTLTVTGALPAQVDGADTSVYVMYCAATGGELGTAAGRPSGALCDTSRQQWLMHTSVYGQPTTGTVADGVWTFETTIDAAAAFGDVDCTADGTTCGVFVRLPHTFAGDHSLDQLVPVSFAADDAGDGSGSGDGSGDGSGEGSGGGGSGDGSTTTTTGTLAWGVDADFRAYVTGAVAHGSISVTGATASKGVYSFTQSGGNADATARTGTARYAGAVTFTGHDGTLDTTLANPRVRFTTAGATLSVDVDGTRVDFATLNLGAATRTTVDGAVRWTAAPATLTAAGAKAFGGFYSAGRTLDPVTFTVGASDAVDTETGSSSGGSSTGGSTSGGSSSGDSSADKGGSGSGGTATDTTTGTTATTTVGRLTWGVDAGFRSYVTGPIAQGSISVTGASASAGTFTFLQSGGNADAAAQTGTAAYAGAVTFTGHHGELDLTVANPRVRLGATGGTLSVEVDGVRVDFATLHLASGSRTTLDGAVRWANVPATLTSAGARAFDGFYPAGRSLDPVTFTVGTGSTTTVSRTTTVVASAATAASSTDDVPETPPATTGITLDDATLEALLRGEVVTLEVGGFAPDETGIRVVIYSTPTVLADGLAADAAGVVTWTGALPGSLAGTHTLTFQGSESYGIVLDIPTRAMCLVDDATLAWGVKDSFRAYIEGTIANGGWELDGVTQDGGDFVWSAGDGGLDTDPVSGAVAFDGEVRFSGHDGALTTTLASPAVEVSDGVATLVVDVEGETQSGDVVSETAVRFATLDTAAATVTTDGDTVTLADIPAVLTAEGAAAFGTYPAGEELDAVTLTLTAPDGCGVVVAGLPAPEVTVEDATDETEAAVAVEGEASAADAAAEPGDTAPIAWWPWALGAGALLVAGLTFAIRRTRRG</sequence>
<evidence type="ECO:0000256" key="1">
    <source>
        <dbReference type="SAM" id="MobiDB-lite"/>
    </source>
</evidence>
<dbReference type="InterPro" id="IPR010916">
    <property type="entry name" value="TonB_box_CS"/>
</dbReference>
<accession>A0A1H6ZJP6</accession>